<protein>
    <recommendedName>
        <fullName evidence="3">Glyoxalase</fullName>
    </recommendedName>
</protein>
<dbReference type="RefSeq" id="WP_192542621.1">
    <property type="nucleotide sequence ID" value="NZ_CASHZX010000001.1"/>
</dbReference>
<evidence type="ECO:0000313" key="2">
    <source>
        <dbReference type="Proteomes" id="UP000707245"/>
    </source>
</evidence>
<keyword evidence="2" id="KW-1185">Reference proteome</keyword>
<accession>A0ABR9FQP4</accession>
<organism evidence="1 2">
    <name type="scientific">Pseudoalteromonas prydzensis</name>
    <dbReference type="NCBI Taxonomy" id="182141"/>
    <lineage>
        <taxon>Bacteria</taxon>
        <taxon>Pseudomonadati</taxon>
        <taxon>Pseudomonadota</taxon>
        <taxon>Gammaproteobacteria</taxon>
        <taxon>Alteromonadales</taxon>
        <taxon>Pseudoalteromonadaceae</taxon>
        <taxon>Pseudoalteromonas</taxon>
    </lineage>
</organism>
<dbReference type="EMBL" id="RRZA01000064">
    <property type="protein sequence ID" value="MBE0459141.1"/>
    <property type="molecule type" value="Genomic_DNA"/>
</dbReference>
<sequence length="58" mass="6728">MANLICEELKAYVPAKDYPLSIAFYQQMGFELAWHMIDFVVYDPSGVLWRIGQNSEPM</sequence>
<dbReference type="Proteomes" id="UP000707245">
    <property type="component" value="Unassembled WGS sequence"/>
</dbReference>
<gene>
    <name evidence="1" type="ORF">EI167_17200</name>
</gene>
<comment type="caution">
    <text evidence="1">The sequence shown here is derived from an EMBL/GenBank/DDBJ whole genome shotgun (WGS) entry which is preliminary data.</text>
</comment>
<evidence type="ECO:0008006" key="3">
    <source>
        <dbReference type="Google" id="ProtNLM"/>
    </source>
</evidence>
<name>A0ABR9FQP4_9GAMM</name>
<proteinExistence type="predicted"/>
<evidence type="ECO:0000313" key="1">
    <source>
        <dbReference type="EMBL" id="MBE0459141.1"/>
    </source>
</evidence>
<reference evidence="1 2" key="1">
    <citation type="submission" date="2020-07" db="EMBL/GenBank/DDBJ databases">
        <title>Halophilic bacteria isolated from french cheeses.</title>
        <authorList>
            <person name="Kothe C.I."/>
            <person name="Farah-Kraiem B."/>
            <person name="Renault P."/>
            <person name="Dridi B."/>
        </authorList>
    </citation>
    <scope>NUCLEOTIDE SEQUENCE [LARGE SCALE GENOMIC DNA]</scope>
    <source>
        <strain evidence="1 2">FME14</strain>
    </source>
</reference>